<dbReference type="CDD" id="cd19374">
    <property type="entry name" value="UDG-F3_SMUG1-like"/>
    <property type="match status" value="1"/>
</dbReference>
<dbReference type="eggNOG" id="COG1573">
    <property type="taxonomic scope" value="Bacteria"/>
</dbReference>
<protein>
    <submittedName>
        <fullName evidence="7">Probable uracil-DNA glycosylase</fullName>
        <ecNumber evidence="7">3.2.2.-</ecNumber>
    </submittedName>
</protein>
<evidence type="ECO:0000313" key="7">
    <source>
        <dbReference type="EMBL" id="CAL96592.1"/>
    </source>
</evidence>
<keyword evidence="2" id="KW-0227">DNA damage</keyword>
<dbReference type="EMBL" id="AM406670">
    <property type="protein sequence ID" value="CAL96592.1"/>
    <property type="molecule type" value="Genomic_DNA"/>
</dbReference>
<dbReference type="GO" id="GO:0003677">
    <property type="term" value="F:DNA binding"/>
    <property type="evidence" value="ECO:0007669"/>
    <property type="project" value="UniProtKB-KW"/>
</dbReference>
<evidence type="ECO:0000256" key="3">
    <source>
        <dbReference type="ARBA" id="ARBA00022801"/>
    </source>
</evidence>
<accession>A1KCN6</accession>
<sequence length="240" mass="26045">MTAASLVNAARTLSEQVDSLHFAPPVSHVYNPLGYAWDIHRAYLERYGEGRKRVIFLGMNPGPFGMAQIGVPFGEIATARDWLGLAGAVGQPAQVNPKRPVEGFDCARSEVSGQRLWGLFRSRFNTPAAFFADHFVVNYCPLAFFDHGRNLTPDKLPAGEQRPLLAACDAHLRAVTQALEPEWVIGVGAWAEKRAAEALAGLPVKLGRILHPSPASPAANRGWAEAATRQLEQLGIWSAA</sequence>
<dbReference type="STRING" id="62928.azo3976"/>
<dbReference type="KEGG" id="azo:azo3976"/>
<evidence type="ECO:0000259" key="6">
    <source>
        <dbReference type="Pfam" id="PF03167"/>
    </source>
</evidence>
<evidence type="ECO:0000256" key="2">
    <source>
        <dbReference type="ARBA" id="ARBA00022763"/>
    </source>
</evidence>
<feature type="domain" description="Uracil-DNA glycosylase-like" evidence="6">
    <location>
        <begin position="47"/>
        <end position="217"/>
    </location>
</feature>
<dbReference type="SUPFAM" id="SSF52141">
    <property type="entry name" value="Uracil-DNA glycosylase-like"/>
    <property type="match status" value="1"/>
</dbReference>
<keyword evidence="3 7" id="KW-0378">Hydrolase</keyword>
<dbReference type="FunFam" id="3.40.470.10:FF:000005">
    <property type="entry name" value="Single-strand selective monofunctional uracil DNA glycosylase"/>
    <property type="match status" value="1"/>
</dbReference>
<dbReference type="AlphaFoldDB" id="A1KCN6"/>
<dbReference type="PANTHER" id="PTHR13235:SF2">
    <property type="entry name" value="SINGLE-STRAND SELECTIVE MONOFUNCTIONAL URACIL DNA GLYCOSYLASE"/>
    <property type="match status" value="1"/>
</dbReference>
<evidence type="ECO:0000256" key="5">
    <source>
        <dbReference type="ARBA" id="ARBA00023204"/>
    </source>
</evidence>
<keyword evidence="7" id="KW-0326">Glycosidase</keyword>
<dbReference type="HOGENOM" id="CLU_071760_2_0_4"/>
<evidence type="ECO:0000313" key="8">
    <source>
        <dbReference type="Proteomes" id="UP000002588"/>
    </source>
</evidence>
<comment type="similarity">
    <text evidence="1">Belongs to the uracil-DNA glycosylase (UDG) superfamily. SMUG1 family.</text>
</comment>
<proteinExistence type="inferred from homology"/>
<dbReference type="GO" id="GO:0000703">
    <property type="term" value="F:oxidized pyrimidine nucleobase lesion DNA N-glycosylase activity"/>
    <property type="evidence" value="ECO:0007669"/>
    <property type="project" value="TreeGrafter"/>
</dbReference>
<dbReference type="GO" id="GO:0006284">
    <property type="term" value="P:base-excision repair"/>
    <property type="evidence" value="ECO:0007669"/>
    <property type="project" value="InterPro"/>
</dbReference>
<dbReference type="InterPro" id="IPR039134">
    <property type="entry name" value="SMUG1"/>
</dbReference>
<evidence type="ECO:0000256" key="4">
    <source>
        <dbReference type="ARBA" id="ARBA00023125"/>
    </source>
</evidence>
<dbReference type="InterPro" id="IPR036895">
    <property type="entry name" value="Uracil-DNA_glycosylase-like_sf"/>
</dbReference>
<dbReference type="PANTHER" id="PTHR13235">
    <property type="entry name" value="SINGLE-STRAND SELECTIVE MONOFUNCTIONAL URACIL DNA GLYCOSYLASE"/>
    <property type="match status" value="1"/>
</dbReference>
<name>A1KCN6_AZOSB</name>
<evidence type="ECO:0000256" key="1">
    <source>
        <dbReference type="ARBA" id="ARBA00007889"/>
    </source>
</evidence>
<dbReference type="InterPro" id="IPR005122">
    <property type="entry name" value="Uracil-DNA_glycosylase-like"/>
</dbReference>
<dbReference type="EC" id="3.2.2.-" evidence="7"/>
<dbReference type="GO" id="GO:0017065">
    <property type="term" value="F:single-strand selective uracil DNA N-glycosylase activity"/>
    <property type="evidence" value="ECO:0007669"/>
    <property type="project" value="InterPro"/>
</dbReference>
<dbReference type="Proteomes" id="UP000002588">
    <property type="component" value="Chromosome"/>
</dbReference>
<keyword evidence="8" id="KW-1185">Reference proteome</keyword>
<dbReference type="RefSeq" id="WP_011767698.1">
    <property type="nucleotide sequence ID" value="NC_008702.1"/>
</dbReference>
<gene>
    <name evidence="7" type="ordered locus">azo3976</name>
</gene>
<dbReference type="Gene3D" id="3.40.470.10">
    <property type="entry name" value="Uracil-DNA glycosylase-like domain"/>
    <property type="match status" value="1"/>
</dbReference>
<reference evidence="7 8" key="1">
    <citation type="journal article" date="2006" name="Nat. Biotechnol.">
        <title>Complete genome of the mutualistic, N2-fixing grass endophyte Azoarcus sp. strain BH72.</title>
        <authorList>
            <person name="Krause A."/>
            <person name="Ramakumar A."/>
            <person name="Bartels D."/>
            <person name="Battistoni F."/>
            <person name="Bekel T."/>
            <person name="Boch J."/>
            <person name="Boehm M."/>
            <person name="Friedrich F."/>
            <person name="Hurek T."/>
            <person name="Krause L."/>
            <person name="Linke B."/>
            <person name="McHardy A.C."/>
            <person name="Sarkar A."/>
            <person name="Schneiker S."/>
            <person name="Syed A.A."/>
            <person name="Thauer R."/>
            <person name="Vorhoelter F.-J."/>
            <person name="Weidner S."/>
            <person name="Puehler A."/>
            <person name="Reinhold-Hurek B."/>
            <person name="Kaiser O."/>
            <person name="Goesmann A."/>
        </authorList>
    </citation>
    <scope>NUCLEOTIDE SEQUENCE [LARGE SCALE GENOMIC DNA]</scope>
    <source>
        <strain evidence="7 8">BH72</strain>
    </source>
</reference>
<keyword evidence="5" id="KW-0234">DNA repair</keyword>
<dbReference type="Pfam" id="PF03167">
    <property type="entry name" value="UDG"/>
    <property type="match status" value="1"/>
</dbReference>
<keyword evidence="4" id="KW-0238">DNA-binding</keyword>
<organism evidence="7 8">
    <name type="scientific">Azoarcus sp. (strain BH72)</name>
    <dbReference type="NCBI Taxonomy" id="418699"/>
    <lineage>
        <taxon>Bacteria</taxon>
        <taxon>Pseudomonadati</taxon>
        <taxon>Pseudomonadota</taxon>
        <taxon>Betaproteobacteria</taxon>
        <taxon>Rhodocyclales</taxon>
        <taxon>Zoogloeaceae</taxon>
        <taxon>Azoarcus</taxon>
    </lineage>
</organism>